<organism evidence="1 2">
    <name type="scientific">Muricoccus nepalensis</name>
    <dbReference type="NCBI Taxonomy" id="1854500"/>
    <lineage>
        <taxon>Bacteria</taxon>
        <taxon>Pseudomonadati</taxon>
        <taxon>Pseudomonadota</taxon>
        <taxon>Alphaproteobacteria</taxon>
        <taxon>Acetobacterales</taxon>
        <taxon>Roseomonadaceae</taxon>
        <taxon>Muricoccus</taxon>
    </lineage>
</organism>
<comment type="caution">
    <text evidence="1">The sequence shown here is derived from an EMBL/GenBank/DDBJ whole genome shotgun (WGS) entry which is preliminary data.</text>
</comment>
<evidence type="ECO:0000313" key="2">
    <source>
        <dbReference type="Proteomes" id="UP000317078"/>
    </source>
</evidence>
<sequence>MSSRLSRLVIVVVTICAFLGAGLVQNLPFSAKAAPVGMTMMADDAGDSGASMPCHETSAPPCNDQVPGCMTDLGCVFTVALPALPTRAAERFVWDSISYWPEIGFSEGVSPEPIVGPPIRIV</sequence>
<keyword evidence="2" id="KW-1185">Reference proteome</keyword>
<dbReference type="OrthoDB" id="7274090at2"/>
<reference evidence="1 2" key="1">
    <citation type="journal article" date="2019" name="Environ. Microbiol.">
        <title>Species interactions and distinct microbial communities in high Arctic permafrost affected cryosols are associated with the CH4 and CO2 gas fluxes.</title>
        <authorList>
            <person name="Altshuler I."/>
            <person name="Hamel J."/>
            <person name="Turney S."/>
            <person name="Magnuson E."/>
            <person name="Levesque R."/>
            <person name="Greer C."/>
            <person name="Whyte L.G."/>
        </authorList>
    </citation>
    <scope>NUCLEOTIDE SEQUENCE [LARGE SCALE GENOMIC DNA]</scope>
    <source>
        <strain evidence="1 2">S9.3B</strain>
    </source>
</reference>
<evidence type="ECO:0000313" key="1">
    <source>
        <dbReference type="EMBL" id="TPG57425.1"/>
    </source>
</evidence>
<accession>A0A502G649</accession>
<proteinExistence type="predicted"/>
<dbReference type="AlphaFoldDB" id="A0A502G649"/>
<protein>
    <submittedName>
        <fullName evidence="1">Uncharacterized protein</fullName>
    </submittedName>
</protein>
<dbReference type="Proteomes" id="UP000317078">
    <property type="component" value="Unassembled WGS sequence"/>
</dbReference>
<dbReference type="EMBL" id="RCZP01000008">
    <property type="protein sequence ID" value="TPG57425.1"/>
    <property type="molecule type" value="Genomic_DNA"/>
</dbReference>
<name>A0A502G649_9PROT</name>
<dbReference type="RefSeq" id="WP_140882860.1">
    <property type="nucleotide sequence ID" value="NZ_RCZP01000008.1"/>
</dbReference>
<gene>
    <name evidence="1" type="ORF">EAH89_10865</name>
</gene>